<sequence>MVVRTAALSHLQSSLGWSRRPRTFGVLPGAGQSVLFLTASLFVAPKPPREARHGTVVLPDYGGETSQQRPGARRVEETGR</sequence>
<evidence type="ECO:0000313" key="2">
    <source>
        <dbReference type="EMBL" id="MQL77064.1"/>
    </source>
</evidence>
<evidence type="ECO:0000256" key="1">
    <source>
        <dbReference type="SAM" id="MobiDB-lite"/>
    </source>
</evidence>
<comment type="caution">
    <text evidence="2">The sequence shown here is derived from an EMBL/GenBank/DDBJ whole genome shotgun (WGS) entry which is preliminary data.</text>
</comment>
<proteinExistence type="predicted"/>
<dbReference type="Proteomes" id="UP000652761">
    <property type="component" value="Unassembled WGS sequence"/>
</dbReference>
<dbReference type="AlphaFoldDB" id="A0A843U5S6"/>
<evidence type="ECO:0000313" key="3">
    <source>
        <dbReference type="Proteomes" id="UP000652761"/>
    </source>
</evidence>
<accession>A0A843U5S6</accession>
<dbReference type="EMBL" id="NMUH01000329">
    <property type="protein sequence ID" value="MQL77064.1"/>
    <property type="molecule type" value="Genomic_DNA"/>
</dbReference>
<keyword evidence="3" id="KW-1185">Reference proteome</keyword>
<organism evidence="2 3">
    <name type="scientific">Colocasia esculenta</name>
    <name type="common">Wild taro</name>
    <name type="synonym">Arum esculentum</name>
    <dbReference type="NCBI Taxonomy" id="4460"/>
    <lineage>
        <taxon>Eukaryota</taxon>
        <taxon>Viridiplantae</taxon>
        <taxon>Streptophyta</taxon>
        <taxon>Embryophyta</taxon>
        <taxon>Tracheophyta</taxon>
        <taxon>Spermatophyta</taxon>
        <taxon>Magnoliopsida</taxon>
        <taxon>Liliopsida</taxon>
        <taxon>Araceae</taxon>
        <taxon>Aroideae</taxon>
        <taxon>Colocasieae</taxon>
        <taxon>Colocasia</taxon>
    </lineage>
</organism>
<gene>
    <name evidence="2" type="ORF">Taro_009475</name>
</gene>
<feature type="region of interest" description="Disordered" evidence="1">
    <location>
        <begin position="52"/>
        <end position="80"/>
    </location>
</feature>
<reference evidence="2" key="1">
    <citation type="submission" date="2017-07" db="EMBL/GenBank/DDBJ databases">
        <title>Taro Niue Genome Assembly and Annotation.</title>
        <authorList>
            <person name="Atibalentja N."/>
            <person name="Keating K."/>
            <person name="Fields C.J."/>
        </authorList>
    </citation>
    <scope>NUCLEOTIDE SEQUENCE</scope>
    <source>
        <strain evidence="2">Niue_2</strain>
        <tissue evidence="2">Leaf</tissue>
    </source>
</reference>
<name>A0A843U5S6_COLES</name>
<protein>
    <submittedName>
        <fullName evidence="2">Uncharacterized protein</fullName>
    </submittedName>
</protein>